<dbReference type="PANTHER" id="PTHR11037:SF20">
    <property type="entry name" value="PROTEIN GRAINYHEAD"/>
    <property type="match status" value="1"/>
</dbReference>
<dbReference type="Pfam" id="PF25416">
    <property type="entry name" value="GRHL1_C"/>
    <property type="match status" value="1"/>
</dbReference>
<evidence type="ECO:0000259" key="7">
    <source>
        <dbReference type="PROSITE" id="PS51968"/>
    </source>
</evidence>
<evidence type="ECO:0000256" key="3">
    <source>
        <dbReference type="ARBA" id="ARBA00023125"/>
    </source>
</evidence>
<dbReference type="GO" id="GO:0000978">
    <property type="term" value="F:RNA polymerase II cis-regulatory region sequence-specific DNA binding"/>
    <property type="evidence" value="ECO:0007669"/>
    <property type="project" value="TreeGrafter"/>
</dbReference>
<dbReference type="STRING" id="1198029.A0A1U7LH36"/>
<accession>A0A1U7LH36</accession>
<dbReference type="InterPro" id="IPR057520">
    <property type="entry name" value="GRHL1/CP2_C"/>
</dbReference>
<feature type="region of interest" description="Disordered" evidence="6">
    <location>
        <begin position="142"/>
        <end position="176"/>
    </location>
</feature>
<feature type="domain" description="Grh/CP2 DB" evidence="7">
    <location>
        <begin position="178"/>
        <end position="436"/>
    </location>
</feature>
<dbReference type="InterPro" id="IPR007604">
    <property type="entry name" value="CP2"/>
</dbReference>
<keyword evidence="2" id="KW-0805">Transcription regulation</keyword>
<sequence>MYHSRQNNNHRPSDDMVSKFKESFPNLSYPNTHDFPQSIQARYEDVDATPQAAPSATFQFSPSMLDPTSNAFADFAAETPEFHHRVMNDFTTVNMGPHYDRPDLQMYSSYSILPLAPRYQHIHPPLLPLDYSSAKLHETLSNTHLKDKPDSEMHDGDSPDAKSDRDQKSRVSPTADTQHFRFLTTLHAQTAMTKYADEAPVTYLNKGQSYTVSVLDTTAPDLDDPPGRYRSCVRITFNDPEQRQHASKCWEYWKENRLQHHDSKDDNRRAISIDMAETRKVLINSKSASDPEISMPELIDRLSSFDTFAFLWSPPPSVAEYKFCMRFNFLSTDFSRNKGVKGCALRLNVRTDPTNASHQGEMSYCKIQLFRDKGAERKITNDSEHLRRTIDKLRQQAQQARQQQNDDLNLSGGDSGKKKKHTSSTPKSPTIKPTKRERALSSASQTARPSDDDINRKLDKAMAMEVMFASSRRTSVLDLWSAKEDDPYLHPMTVQQPPTSCDPFDLRIVTNINRRVSDGNQSMGDFAFSSPSDSVTSYSDHLGFDAASNWDDPVNRPRSAAGDIYRRASINMVLPKRLESTDRSGNKKWLEVLGSDPNYISIARSIKPALCVFILPQQSLLQAMYHDAELWDMISQFTTGYHHAVYIPARNQLSFKSAISRKFGLKLESIARVTRFTERGLRITVDDDVIADLNDGQDMELQVERFLDDDAVHVKMEGDDLQRWELIVKF</sequence>
<evidence type="ECO:0000256" key="4">
    <source>
        <dbReference type="ARBA" id="ARBA00023163"/>
    </source>
</evidence>
<keyword evidence="5" id="KW-0539">Nucleus</keyword>
<evidence type="ECO:0000256" key="2">
    <source>
        <dbReference type="ARBA" id="ARBA00023015"/>
    </source>
</evidence>
<proteinExistence type="predicted"/>
<dbReference type="PROSITE" id="PS51968">
    <property type="entry name" value="GRH_CP2_DB"/>
    <property type="match status" value="1"/>
</dbReference>
<evidence type="ECO:0000313" key="9">
    <source>
        <dbReference type="Proteomes" id="UP000186594"/>
    </source>
</evidence>
<dbReference type="EMBL" id="LXFE01004217">
    <property type="protein sequence ID" value="OLL21862.1"/>
    <property type="molecule type" value="Genomic_DNA"/>
</dbReference>
<dbReference type="OrthoDB" id="7680836at2759"/>
<dbReference type="AlphaFoldDB" id="A0A1U7LH36"/>
<feature type="compositionally biased region" description="Low complexity" evidence="6">
    <location>
        <begin position="423"/>
        <end position="432"/>
    </location>
</feature>
<name>A0A1U7LH36_NEOID</name>
<comment type="caution">
    <text evidence="8">The sequence shown here is derived from an EMBL/GenBank/DDBJ whole genome shotgun (WGS) entry which is preliminary data.</text>
</comment>
<dbReference type="Proteomes" id="UP000186594">
    <property type="component" value="Unassembled WGS sequence"/>
</dbReference>
<keyword evidence="3" id="KW-0238">DNA-binding</keyword>
<organism evidence="8 9">
    <name type="scientific">Neolecta irregularis (strain DAH-3)</name>
    <dbReference type="NCBI Taxonomy" id="1198029"/>
    <lineage>
        <taxon>Eukaryota</taxon>
        <taxon>Fungi</taxon>
        <taxon>Dikarya</taxon>
        <taxon>Ascomycota</taxon>
        <taxon>Taphrinomycotina</taxon>
        <taxon>Neolectales</taxon>
        <taxon>Neolectaceae</taxon>
        <taxon>Neolecta</taxon>
    </lineage>
</organism>
<evidence type="ECO:0000313" key="8">
    <source>
        <dbReference type="EMBL" id="OLL21862.1"/>
    </source>
</evidence>
<dbReference type="OMA" id="INGRHEC"/>
<keyword evidence="4" id="KW-0804">Transcription</keyword>
<feature type="compositionally biased region" description="Basic and acidic residues" evidence="6">
    <location>
        <begin position="144"/>
        <end position="169"/>
    </location>
</feature>
<comment type="subcellular location">
    <subcellularLocation>
        <location evidence="1">Nucleus</location>
    </subcellularLocation>
</comment>
<protein>
    <submittedName>
        <fullName evidence="8">Grainyhead-like protein 2</fullName>
    </submittedName>
</protein>
<reference evidence="8 9" key="1">
    <citation type="submission" date="2016-04" db="EMBL/GenBank/DDBJ databases">
        <title>Evolutionary innovation and constraint leading to complex multicellularity in the Ascomycota.</title>
        <authorList>
            <person name="Cisse O."/>
            <person name="Nguyen A."/>
            <person name="Hewitt D.A."/>
            <person name="Jedd G."/>
            <person name="Stajich J.E."/>
        </authorList>
    </citation>
    <scope>NUCLEOTIDE SEQUENCE [LARGE SCALE GENOMIC DNA]</scope>
    <source>
        <strain evidence="8 9">DAH-3</strain>
    </source>
</reference>
<dbReference type="InterPro" id="IPR040167">
    <property type="entry name" value="TF_CP2-like"/>
</dbReference>
<gene>
    <name evidence="8" type="ORF">NEOLI_000465</name>
</gene>
<evidence type="ECO:0000256" key="6">
    <source>
        <dbReference type="SAM" id="MobiDB-lite"/>
    </source>
</evidence>
<dbReference type="PANTHER" id="PTHR11037">
    <property type="entry name" value="TRANSCRIPTION FACTOR CP2"/>
    <property type="match status" value="1"/>
</dbReference>
<dbReference type="GO" id="GO:0005634">
    <property type="term" value="C:nucleus"/>
    <property type="evidence" value="ECO:0007669"/>
    <property type="project" value="UniProtKB-SubCell"/>
</dbReference>
<evidence type="ECO:0000256" key="5">
    <source>
        <dbReference type="ARBA" id="ARBA00023242"/>
    </source>
</evidence>
<evidence type="ECO:0000256" key="1">
    <source>
        <dbReference type="ARBA" id="ARBA00004123"/>
    </source>
</evidence>
<keyword evidence="9" id="KW-1185">Reference proteome</keyword>
<feature type="region of interest" description="Disordered" evidence="6">
    <location>
        <begin position="393"/>
        <end position="454"/>
    </location>
</feature>
<dbReference type="GO" id="GO:0001228">
    <property type="term" value="F:DNA-binding transcription activator activity, RNA polymerase II-specific"/>
    <property type="evidence" value="ECO:0007669"/>
    <property type="project" value="TreeGrafter"/>
</dbReference>
<dbReference type="Pfam" id="PF04516">
    <property type="entry name" value="CP2"/>
    <property type="match status" value="1"/>
</dbReference>